<dbReference type="Gene3D" id="3.10.105.10">
    <property type="entry name" value="Dipeptide-binding Protein, Domain 3"/>
    <property type="match status" value="2"/>
</dbReference>
<keyword evidence="2" id="KW-0813">Transport</keyword>
<dbReference type="Gene3D" id="3.40.190.10">
    <property type="entry name" value="Periplasmic binding protein-like II"/>
    <property type="match status" value="1"/>
</dbReference>
<dbReference type="AlphaFoldDB" id="U2F7E2"/>
<dbReference type="GeneID" id="23800295"/>
<evidence type="ECO:0000259" key="4">
    <source>
        <dbReference type="Pfam" id="PF00496"/>
    </source>
</evidence>
<dbReference type="OrthoDB" id="233597at2157"/>
<evidence type="ECO:0000256" key="2">
    <source>
        <dbReference type="ARBA" id="ARBA00022448"/>
    </source>
</evidence>
<feature type="domain" description="Solute-binding protein family 5" evidence="4">
    <location>
        <begin position="261"/>
        <end position="588"/>
    </location>
</feature>
<proteinExistence type="inferred from homology"/>
<organism evidence="5 6">
    <name type="scientific">Halorhabdus tiamatea SARL4B</name>
    <dbReference type="NCBI Taxonomy" id="1033806"/>
    <lineage>
        <taxon>Archaea</taxon>
        <taxon>Methanobacteriati</taxon>
        <taxon>Methanobacteriota</taxon>
        <taxon>Stenosarchaea group</taxon>
        <taxon>Halobacteria</taxon>
        <taxon>Halobacteriales</taxon>
        <taxon>Haloarculaceae</taxon>
        <taxon>Halorhabdus</taxon>
    </lineage>
</organism>
<dbReference type="Proteomes" id="UP000003861">
    <property type="component" value="Unassembled WGS sequence"/>
</dbReference>
<dbReference type="PANTHER" id="PTHR30290">
    <property type="entry name" value="PERIPLASMIC BINDING COMPONENT OF ABC TRANSPORTER"/>
    <property type="match status" value="1"/>
</dbReference>
<dbReference type="InterPro" id="IPR006311">
    <property type="entry name" value="TAT_signal"/>
</dbReference>
<evidence type="ECO:0000256" key="1">
    <source>
        <dbReference type="ARBA" id="ARBA00005695"/>
    </source>
</evidence>
<dbReference type="Pfam" id="PF00496">
    <property type="entry name" value="SBP_bac_5"/>
    <property type="match status" value="1"/>
</dbReference>
<dbReference type="STRING" id="1033806.HTIA_1147"/>
<keyword evidence="3" id="KW-0732">Signal</keyword>
<dbReference type="eggNOG" id="arCOG01534">
    <property type="taxonomic scope" value="Archaea"/>
</dbReference>
<evidence type="ECO:0000256" key="3">
    <source>
        <dbReference type="ARBA" id="ARBA00022729"/>
    </source>
</evidence>
<accession>U2F7E2</accession>
<reference evidence="5 6" key="1">
    <citation type="journal article" date="2011" name="J. Bacteriol.">
        <title>Genome sequence of Halorhabdus tiamatea, the first archaeon isolated from a deep-sea anoxic brine lake.</title>
        <authorList>
            <person name="Antunes A."/>
            <person name="Alam I."/>
            <person name="Bajic V.B."/>
            <person name="Stingl U."/>
        </authorList>
    </citation>
    <scope>NUCLEOTIDE SEQUENCE [LARGE SCALE GENOMIC DNA]</scope>
    <source>
        <strain evidence="5 6">SARL4B</strain>
    </source>
</reference>
<dbReference type="RefSeq" id="WP_008528386.1">
    <property type="nucleotide sequence ID" value="NC_021921.1"/>
</dbReference>
<dbReference type="InterPro" id="IPR039424">
    <property type="entry name" value="SBP_5"/>
</dbReference>
<sequence>MTAPDSVPTLSRRKLLGGVSAGLAAGSAGCLQYARSLANRESPEQVSVTIKTVPADDDEAAVQIARTLQKNMTAVGIDADIELVEITRLFRDVLLNQAFDVYVGQFPPYHDPDFLRSALHSTFVTEQGWQNPFGVSDLGLDEQLTAQRTTAGADRQRTVADVANSVAEIQPFATVCFPEEITVARTDRFGNWDGGRFAKPISYLTLDQAESGPDDATTLGLVLTDDRITKNLNPIAVEYRRPNPLTDLLYDPLMRREDGDVRPWLAGDVTWRRTEATGVTATVELREETSFHDGEALTAADVVFTYRFLDDTSLGTGDMHVPSPTFRGRTSLVESIERLDDRTVQIGFGETTEEVAVRALTVPILPAHVWEAKTGSANLAGIDISEGVTQALVWANTDPVGSGPFRLESRTPAERLVLSRFDDHPLIGTGPEQFDVPFERIAVQVAPSDGAAASLVTEGTVDATGDPVHPKVLENVTGEEPIERFVADSRAFYHVGFNARREPFGNVRFRQALARLLDSEHVAETVFDGYAAPAATPLAGTSWEPPEFRWDGTDPVVPFAGTDGDLDAPTARATFREAGYAYDSDEGRLLK</sequence>
<dbReference type="GO" id="GO:1904680">
    <property type="term" value="F:peptide transmembrane transporter activity"/>
    <property type="evidence" value="ECO:0007669"/>
    <property type="project" value="TreeGrafter"/>
</dbReference>
<comment type="similarity">
    <text evidence="1">Belongs to the bacterial solute-binding protein 5 family.</text>
</comment>
<dbReference type="GO" id="GO:0015833">
    <property type="term" value="P:peptide transport"/>
    <property type="evidence" value="ECO:0007669"/>
    <property type="project" value="TreeGrafter"/>
</dbReference>
<name>U2F7E2_9EURY</name>
<dbReference type="EMBL" id="AFNT02000020">
    <property type="protein sequence ID" value="ERJ06085.1"/>
    <property type="molecule type" value="Genomic_DNA"/>
</dbReference>
<protein>
    <submittedName>
        <fullName evidence="5">ABC-type transporter periplasmic subunit protein</fullName>
    </submittedName>
</protein>
<comment type="caution">
    <text evidence="5">The sequence shown here is derived from an EMBL/GenBank/DDBJ whole genome shotgun (WGS) entry which is preliminary data.</text>
</comment>
<evidence type="ECO:0000313" key="5">
    <source>
        <dbReference type="EMBL" id="ERJ06085.1"/>
    </source>
</evidence>
<dbReference type="PROSITE" id="PS51318">
    <property type="entry name" value="TAT"/>
    <property type="match status" value="1"/>
</dbReference>
<reference evidence="5 6" key="2">
    <citation type="journal article" date="2013" name="PLoS ONE">
        <title>INDIGO - INtegrated Data Warehouse of MIcrobial GenOmes with Examples from the Red Sea Extremophiles.</title>
        <authorList>
            <person name="Alam I."/>
            <person name="Antunes A."/>
            <person name="Kamau A.A."/>
            <person name="Ba Alawi W."/>
            <person name="Kalkatawi M."/>
            <person name="Stingl U."/>
            <person name="Bajic V.B."/>
        </authorList>
    </citation>
    <scope>NUCLEOTIDE SEQUENCE [LARGE SCALE GENOMIC DNA]</scope>
    <source>
        <strain evidence="5 6">SARL4B</strain>
    </source>
</reference>
<evidence type="ECO:0000313" key="6">
    <source>
        <dbReference type="Proteomes" id="UP000003861"/>
    </source>
</evidence>
<dbReference type="PATRIC" id="fig|1033806.13.peg.1621"/>
<gene>
    <name evidence="5" type="ORF">HLRTI_001848</name>
</gene>
<dbReference type="CDD" id="cd00995">
    <property type="entry name" value="PBP2_NikA_DppA_OppA_like"/>
    <property type="match status" value="1"/>
</dbReference>
<dbReference type="SUPFAM" id="SSF53850">
    <property type="entry name" value="Periplasmic binding protein-like II"/>
    <property type="match status" value="2"/>
</dbReference>
<dbReference type="InterPro" id="IPR000914">
    <property type="entry name" value="SBP_5_dom"/>
</dbReference>
<dbReference type="PANTHER" id="PTHR30290:SF9">
    <property type="entry name" value="OLIGOPEPTIDE-BINDING PROTEIN APPA"/>
    <property type="match status" value="1"/>
</dbReference>